<keyword evidence="7 9" id="KW-0472">Membrane</keyword>
<gene>
    <name evidence="9" type="primary">ftsQ</name>
    <name evidence="12" type="ORF">GCM10010964_01040</name>
</gene>
<evidence type="ECO:0000313" key="13">
    <source>
        <dbReference type="Proteomes" id="UP000597507"/>
    </source>
</evidence>
<keyword evidence="6 9" id="KW-1133">Transmembrane helix</keyword>
<comment type="similarity">
    <text evidence="9">Belongs to the FtsQ/DivIB family. FtsQ subfamily.</text>
</comment>
<evidence type="ECO:0000256" key="3">
    <source>
        <dbReference type="ARBA" id="ARBA00022519"/>
    </source>
</evidence>
<dbReference type="InterPro" id="IPR013685">
    <property type="entry name" value="POTRA_FtsQ_type"/>
</dbReference>
<evidence type="ECO:0000256" key="2">
    <source>
        <dbReference type="ARBA" id="ARBA00022475"/>
    </source>
</evidence>
<dbReference type="InterPro" id="IPR026579">
    <property type="entry name" value="FtsQ"/>
</dbReference>
<feature type="domain" description="POTRA" evidence="11">
    <location>
        <begin position="87"/>
        <end position="155"/>
    </location>
</feature>
<evidence type="ECO:0000313" key="12">
    <source>
        <dbReference type="EMBL" id="GGG16510.1"/>
    </source>
</evidence>
<feature type="compositionally biased region" description="Basic and acidic residues" evidence="10">
    <location>
        <begin position="1"/>
        <end position="15"/>
    </location>
</feature>
<dbReference type="EMBL" id="BMKS01000001">
    <property type="protein sequence ID" value="GGG16510.1"/>
    <property type="molecule type" value="Genomic_DNA"/>
</dbReference>
<comment type="caution">
    <text evidence="12">The sequence shown here is derived from an EMBL/GenBank/DDBJ whole genome shotgun (WGS) entry which is preliminary data.</text>
</comment>
<proteinExistence type="inferred from homology"/>
<keyword evidence="5 9" id="KW-0812">Transmembrane</keyword>
<dbReference type="HAMAP" id="MF_00911">
    <property type="entry name" value="FtsQ_subfam"/>
    <property type="match status" value="1"/>
</dbReference>
<feature type="compositionally biased region" description="Low complexity" evidence="10">
    <location>
        <begin position="283"/>
        <end position="293"/>
    </location>
</feature>
<dbReference type="GO" id="GO:0043093">
    <property type="term" value="P:FtsZ-dependent cytokinesis"/>
    <property type="evidence" value="ECO:0007669"/>
    <property type="project" value="UniProtKB-UniRule"/>
</dbReference>
<evidence type="ECO:0000256" key="4">
    <source>
        <dbReference type="ARBA" id="ARBA00022618"/>
    </source>
</evidence>
<dbReference type="Gene3D" id="3.10.20.310">
    <property type="entry name" value="membrane protein fhac"/>
    <property type="match status" value="1"/>
</dbReference>
<evidence type="ECO:0000256" key="7">
    <source>
        <dbReference type="ARBA" id="ARBA00023136"/>
    </source>
</evidence>
<protein>
    <recommendedName>
        <fullName evidence="9">Cell division protein FtsQ</fullName>
    </recommendedName>
</protein>
<keyword evidence="13" id="KW-1185">Reference proteome</keyword>
<dbReference type="PANTHER" id="PTHR35851">
    <property type="entry name" value="CELL DIVISION PROTEIN FTSQ"/>
    <property type="match status" value="1"/>
</dbReference>
<keyword evidence="3 9" id="KW-0997">Cell inner membrane</keyword>
<evidence type="ECO:0000256" key="9">
    <source>
        <dbReference type="HAMAP-Rule" id="MF_00911"/>
    </source>
</evidence>
<dbReference type="InterPro" id="IPR034746">
    <property type="entry name" value="POTRA"/>
</dbReference>
<dbReference type="GO" id="GO:0005886">
    <property type="term" value="C:plasma membrane"/>
    <property type="evidence" value="ECO:0007669"/>
    <property type="project" value="UniProtKB-SubCell"/>
</dbReference>
<dbReference type="Pfam" id="PF08478">
    <property type="entry name" value="POTRA_1"/>
    <property type="match status" value="1"/>
</dbReference>
<evidence type="ECO:0000256" key="6">
    <source>
        <dbReference type="ARBA" id="ARBA00022989"/>
    </source>
</evidence>
<dbReference type="PANTHER" id="PTHR35851:SF1">
    <property type="entry name" value="CELL DIVISION PROTEIN FTSQ"/>
    <property type="match status" value="1"/>
</dbReference>
<dbReference type="AlphaFoldDB" id="A0A8J2Z797"/>
<comment type="subcellular location">
    <subcellularLocation>
        <location evidence="9">Cell inner membrane</location>
        <topology evidence="9">Single-pass type II membrane protein</topology>
    </subcellularLocation>
    <subcellularLocation>
        <location evidence="1">Membrane</location>
    </subcellularLocation>
    <text evidence="9">Localizes to the division septum.</text>
</comment>
<dbReference type="InterPro" id="IPR045335">
    <property type="entry name" value="FtsQ_C_sf"/>
</dbReference>
<evidence type="ECO:0000256" key="1">
    <source>
        <dbReference type="ARBA" id="ARBA00004370"/>
    </source>
</evidence>
<evidence type="ECO:0000256" key="10">
    <source>
        <dbReference type="SAM" id="MobiDB-lite"/>
    </source>
</evidence>
<keyword evidence="8 9" id="KW-0131">Cell cycle</keyword>
<dbReference type="Gene3D" id="3.40.50.11690">
    <property type="entry name" value="Cell division protein FtsQ/DivIB"/>
    <property type="match status" value="1"/>
</dbReference>
<name>A0A8J2Z797_9PROT</name>
<feature type="transmembrane region" description="Helical" evidence="9">
    <location>
        <begin position="40"/>
        <end position="65"/>
    </location>
</feature>
<feature type="region of interest" description="Disordered" evidence="10">
    <location>
        <begin position="282"/>
        <end position="304"/>
    </location>
</feature>
<organism evidence="12 13">
    <name type="scientific">Caldovatus sediminis</name>
    <dbReference type="NCBI Taxonomy" id="2041189"/>
    <lineage>
        <taxon>Bacteria</taxon>
        <taxon>Pseudomonadati</taxon>
        <taxon>Pseudomonadota</taxon>
        <taxon>Alphaproteobacteria</taxon>
        <taxon>Acetobacterales</taxon>
        <taxon>Roseomonadaceae</taxon>
        <taxon>Caldovatus</taxon>
    </lineage>
</organism>
<feature type="region of interest" description="Disordered" evidence="10">
    <location>
        <begin position="1"/>
        <end position="28"/>
    </location>
</feature>
<sequence length="304" mass="33455">MARDALTAPRREPTRRAAPARPKGPDRPSRLRLWLRRRRALLRPAGLGVLALGALSAAALTLYALDPAGRVARLAEGVAELGERAGWRVRAVILEGREHTPIELIRAALGVSRGDSLLGFSPEAAKERLETLAWVRRAHVERRLPGTIVVRLEERRPFAIWQNSGRFAVIDRTGHVVATERLDQFGALPLVVGAGAERGAAELLDLLREEPDLAQRLQAAIRVGDRRWNLKLYNGTEVLLPEGHEAAAIARLGEMHRRHGLLDRPVAALDLRLPDRLVVRQHPAAPDAATPAANTQRDGRSRRG</sequence>
<keyword evidence="4 9" id="KW-0132">Cell division</keyword>
<dbReference type="RefSeq" id="WP_188897358.1">
    <property type="nucleotide sequence ID" value="NZ_BMKS01000001.1"/>
</dbReference>
<reference evidence="12 13" key="1">
    <citation type="journal article" date="2014" name="Int. J. Syst. Evol. Microbiol.">
        <title>Complete genome sequence of Corynebacterium casei LMG S-19264T (=DSM 44701T), isolated from a smear-ripened cheese.</title>
        <authorList>
            <consortium name="US DOE Joint Genome Institute (JGI-PGF)"/>
            <person name="Walter F."/>
            <person name="Albersmeier A."/>
            <person name="Kalinowski J."/>
            <person name="Ruckert C."/>
        </authorList>
    </citation>
    <scope>NUCLEOTIDE SEQUENCE [LARGE SCALE GENOMIC DNA]</scope>
    <source>
        <strain evidence="12 13">CGMCC 1.16330</strain>
    </source>
</reference>
<evidence type="ECO:0000256" key="8">
    <source>
        <dbReference type="ARBA" id="ARBA00023306"/>
    </source>
</evidence>
<comment type="function">
    <text evidence="9">Essential cell division protein.</text>
</comment>
<evidence type="ECO:0000259" key="11">
    <source>
        <dbReference type="PROSITE" id="PS51779"/>
    </source>
</evidence>
<dbReference type="Pfam" id="PF03799">
    <property type="entry name" value="FtsQ_DivIB_C"/>
    <property type="match status" value="1"/>
</dbReference>
<evidence type="ECO:0000256" key="5">
    <source>
        <dbReference type="ARBA" id="ARBA00022692"/>
    </source>
</evidence>
<dbReference type="InterPro" id="IPR005548">
    <property type="entry name" value="Cell_div_FtsQ/DivIB_C"/>
</dbReference>
<dbReference type="GO" id="GO:0090529">
    <property type="term" value="P:cell septum assembly"/>
    <property type="evidence" value="ECO:0007669"/>
    <property type="project" value="InterPro"/>
</dbReference>
<dbReference type="Proteomes" id="UP000597507">
    <property type="component" value="Unassembled WGS sequence"/>
</dbReference>
<accession>A0A8J2Z797</accession>
<keyword evidence="2 9" id="KW-1003">Cell membrane</keyword>
<dbReference type="PROSITE" id="PS51779">
    <property type="entry name" value="POTRA"/>
    <property type="match status" value="1"/>
</dbReference>
<dbReference type="GO" id="GO:0032153">
    <property type="term" value="C:cell division site"/>
    <property type="evidence" value="ECO:0007669"/>
    <property type="project" value="UniProtKB-UniRule"/>
</dbReference>